<dbReference type="InterPro" id="IPR005325">
    <property type="entry name" value="DUF308_memb"/>
</dbReference>
<protein>
    <submittedName>
        <fullName evidence="2">Uncharacterized conserved protein</fullName>
    </submittedName>
</protein>
<dbReference type="AlphaFoldDB" id="A0A448PDX4"/>
<dbReference type="Proteomes" id="UP000269542">
    <property type="component" value="Chromosome"/>
</dbReference>
<proteinExistence type="predicted"/>
<keyword evidence="3" id="KW-1185">Reference proteome</keyword>
<dbReference type="KEGG" id="tbw:NCTC13354_00843"/>
<feature type="transmembrane region" description="Helical" evidence="1">
    <location>
        <begin position="104"/>
        <end position="125"/>
    </location>
</feature>
<dbReference type="Pfam" id="PF03729">
    <property type="entry name" value="DUF308"/>
    <property type="match status" value="2"/>
</dbReference>
<reference evidence="2 3" key="1">
    <citation type="submission" date="2018-12" db="EMBL/GenBank/DDBJ databases">
        <authorList>
            <consortium name="Pathogen Informatics"/>
        </authorList>
    </citation>
    <scope>NUCLEOTIDE SEQUENCE [LARGE SCALE GENOMIC DNA]</scope>
    <source>
        <strain evidence="2 3">NCTC13354</strain>
    </source>
</reference>
<dbReference type="RefSeq" id="WP_126416285.1">
    <property type="nucleotide sequence ID" value="NZ_LR134476.1"/>
</dbReference>
<evidence type="ECO:0000256" key="1">
    <source>
        <dbReference type="SAM" id="Phobius"/>
    </source>
</evidence>
<sequence>MANLRDTEGLYNTKTAWTWHPIAIAVGLGLIALGVFMLINPRATLSTVALILGVVLVLRAVVFLFSATKSLGAGNKSQATLGYIAGGVLAIVGLVLIISPDILLNALFAVAAIVFILDSLTNLLLLPRLWELNRPLAVAAGLANALVLAAAIMMLLNPELGWYSQNLGLGVGMTAWGATYAFYGIGAATMRSRGDA</sequence>
<keyword evidence="1" id="KW-0812">Transmembrane</keyword>
<gene>
    <name evidence="2" type="ORF">NCTC13354_00843</name>
</gene>
<evidence type="ECO:0000313" key="3">
    <source>
        <dbReference type="Proteomes" id="UP000269542"/>
    </source>
</evidence>
<feature type="transmembrane region" description="Helical" evidence="1">
    <location>
        <begin position="162"/>
        <end position="183"/>
    </location>
</feature>
<feature type="transmembrane region" description="Helical" evidence="1">
    <location>
        <begin position="45"/>
        <end position="67"/>
    </location>
</feature>
<keyword evidence="1" id="KW-0472">Membrane</keyword>
<accession>A0A448PDX4</accession>
<feature type="transmembrane region" description="Helical" evidence="1">
    <location>
        <begin position="137"/>
        <end position="156"/>
    </location>
</feature>
<feature type="transmembrane region" description="Helical" evidence="1">
    <location>
        <begin position="79"/>
        <end position="98"/>
    </location>
</feature>
<organism evidence="2 3">
    <name type="scientific">Trueperella bialowiezensis</name>
    <dbReference type="NCBI Taxonomy" id="312285"/>
    <lineage>
        <taxon>Bacteria</taxon>
        <taxon>Bacillati</taxon>
        <taxon>Actinomycetota</taxon>
        <taxon>Actinomycetes</taxon>
        <taxon>Actinomycetales</taxon>
        <taxon>Actinomycetaceae</taxon>
        <taxon>Trueperella</taxon>
    </lineage>
</organism>
<evidence type="ECO:0000313" key="2">
    <source>
        <dbReference type="EMBL" id="VEI13137.1"/>
    </source>
</evidence>
<name>A0A448PDX4_9ACTO</name>
<dbReference type="EMBL" id="LR134476">
    <property type="protein sequence ID" value="VEI13137.1"/>
    <property type="molecule type" value="Genomic_DNA"/>
</dbReference>
<keyword evidence="1" id="KW-1133">Transmembrane helix</keyword>
<feature type="transmembrane region" description="Helical" evidence="1">
    <location>
        <begin position="21"/>
        <end position="39"/>
    </location>
</feature>